<feature type="modified residue" description="4-aspartylphosphate" evidence="3">
    <location>
        <position position="64"/>
    </location>
</feature>
<keyword evidence="2 6" id="KW-0238">DNA-binding</keyword>
<evidence type="ECO:0000256" key="3">
    <source>
        <dbReference type="PROSITE-ProRule" id="PRU00169"/>
    </source>
</evidence>
<dbReference type="Pfam" id="PF04397">
    <property type="entry name" value="LytTR"/>
    <property type="match status" value="1"/>
</dbReference>
<dbReference type="Proteomes" id="UP001499959">
    <property type="component" value="Unassembled WGS sequence"/>
</dbReference>
<dbReference type="Gene3D" id="2.40.50.1020">
    <property type="entry name" value="LytTr DNA-binding domain"/>
    <property type="match status" value="1"/>
</dbReference>
<feature type="domain" description="HTH LytTR-type" evidence="5">
    <location>
        <begin position="153"/>
        <end position="227"/>
    </location>
</feature>
<protein>
    <submittedName>
        <fullName evidence="6">LytTR family DNA-binding domain-containing protein</fullName>
    </submittedName>
</protein>
<evidence type="ECO:0000313" key="6">
    <source>
        <dbReference type="EMBL" id="GAA4801350.1"/>
    </source>
</evidence>
<evidence type="ECO:0000313" key="7">
    <source>
        <dbReference type="Proteomes" id="UP001499959"/>
    </source>
</evidence>
<reference evidence="7" key="1">
    <citation type="journal article" date="2019" name="Int. J. Syst. Evol. Microbiol.">
        <title>The Global Catalogue of Microorganisms (GCM) 10K type strain sequencing project: providing services to taxonomists for standard genome sequencing and annotation.</title>
        <authorList>
            <consortium name="The Broad Institute Genomics Platform"/>
            <consortium name="The Broad Institute Genome Sequencing Center for Infectious Disease"/>
            <person name="Wu L."/>
            <person name="Ma J."/>
        </authorList>
    </citation>
    <scope>NUCLEOTIDE SEQUENCE [LARGE SCALE GENOMIC DNA]</scope>
    <source>
        <strain evidence="7">JCM 18204</strain>
    </source>
</reference>
<dbReference type="InterPro" id="IPR011006">
    <property type="entry name" value="CheY-like_superfamily"/>
</dbReference>
<dbReference type="InterPro" id="IPR007492">
    <property type="entry name" value="LytTR_DNA-bd_dom"/>
</dbReference>
<dbReference type="Gene3D" id="3.40.50.2300">
    <property type="match status" value="1"/>
</dbReference>
<proteinExistence type="predicted"/>
<keyword evidence="3" id="KW-0597">Phosphoprotein</keyword>
<evidence type="ECO:0000259" key="4">
    <source>
        <dbReference type="PROSITE" id="PS50110"/>
    </source>
</evidence>
<evidence type="ECO:0000256" key="2">
    <source>
        <dbReference type="ARBA" id="ARBA00023125"/>
    </source>
</evidence>
<dbReference type="InterPro" id="IPR039420">
    <property type="entry name" value="WalR-like"/>
</dbReference>
<dbReference type="PROSITE" id="PS50930">
    <property type="entry name" value="HTH_LYTTR"/>
    <property type="match status" value="1"/>
</dbReference>
<dbReference type="InterPro" id="IPR001789">
    <property type="entry name" value="Sig_transdc_resp-reg_receiver"/>
</dbReference>
<dbReference type="PANTHER" id="PTHR48111:SF69">
    <property type="entry name" value="RESPONSE REGULATOR RECEIVER"/>
    <property type="match status" value="1"/>
</dbReference>
<organism evidence="6 7">
    <name type="scientific">Lysobacter hankyongensis</name>
    <dbReference type="NCBI Taxonomy" id="1176535"/>
    <lineage>
        <taxon>Bacteria</taxon>
        <taxon>Pseudomonadati</taxon>
        <taxon>Pseudomonadota</taxon>
        <taxon>Gammaproteobacteria</taxon>
        <taxon>Lysobacterales</taxon>
        <taxon>Lysobacteraceae</taxon>
        <taxon>Lysobacter</taxon>
    </lineage>
</organism>
<keyword evidence="7" id="KW-1185">Reference proteome</keyword>
<evidence type="ECO:0000259" key="5">
    <source>
        <dbReference type="PROSITE" id="PS50930"/>
    </source>
</evidence>
<comment type="caution">
    <text evidence="6">The sequence shown here is derived from an EMBL/GenBank/DDBJ whole genome shotgun (WGS) entry which is preliminary data.</text>
</comment>
<name>A0ABP9BZ52_9GAMM</name>
<dbReference type="GO" id="GO:0003677">
    <property type="term" value="F:DNA binding"/>
    <property type="evidence" value="ECO:0007669"/>
    <property type="project" value="UniProtKB-KW"/>
</dbReference>
<dbReference type="Pfam" id="PF00072">
    <property type="entry name" value="Response_reg"/>
    <property type="match status" value="1"/>
</dbReference>
<keyword evidence="1" id="KW-0902">Two-component regulatory system</keyword>
<feature type="domain" description="Response regulatory" evidence="4">
    <location>
        <begin position="12"/>
        <end position="124"/>
    </location>
</feature>
<sequence length="259" mass="29320">MTQAIPRRSGEWILVVEDEPRLREALAELLVRMASDFGEVVVAASGEDALALCRDASPSVAFLDIRLPGMSGLQLAEVIADETRIVFVTAHQEFAVDAFEQGAVDYLLKPVTAERLQACLDRLRRRDRAAAGELQKFLRAFSAPSPPTYLRWLTASAGRRTYLIEVDDIVYLKSDSKYTRLVCRDSQHLIEESLKKIVGRLDPERFRQIHRSTVVNLREVLLVERDDTATGTGLVKFRNHPEVVRISAPYLRELRMFLV</sequence>
<dbReference type="SMART" id="SM00850">
    <property type="entry name" value="LytTR"/>
    <property type="match status" value="1"/>
</dbReference>
<dbReference type="PROSITE" id="PS50110">
    <property type="entry name" value="RESPONSE_REGULATORY"/>
    <property type="match status" value="1"/>
</dbReference>
<dbReference type="SUPFAM" id="SSF52172">
    <property type="entry name" value="CheY-like"/>
    <property type="match status" value="1"/>
</dbReference>
<accession>A0ABP9BZ52</accession>
<dbReference type="RefSeq" id="WP_345304144.1">
    <property type="nucleotide sequence ID" value="NZ_BAABJE010000015.1"/>
</dbReference>
<evidence type="ECO:0000256" key="1">
    <source>
        <dbReference type="ARBA" id="ARBA00023012"/>
    </source>
</evidence>
<gene>
    <name evidence="6" type="ORF">GCM10023307_29890</name>
</gene>
<dbReference type="SMART" id="SM00448">
    <property type="entry name" value="REC"/>
    <property type="match status" value="1"/>
</dbReference>
<dbReference type="PANTHER" id="PTHR48111">
    <property type="entry name" value="REGULATOR OF RPOS"/>
    <property type="match status" value="1"/>
</dbReference>
<dbReference type="EMBL" id="BAABJE010000015">
    <property type="protein sequence ID" value="GAA4801350.1"/>
    <property type="molecule type" value="Genomic_DNA"/>
</dbReference>